<evidence type="ECO:0000256" key="1">
    <source>
        <dbReference type="SAM" id="MobiDB-lite"/>
    </source>
</evidence>
<name>A0A2J5I0Z4_9EURO</name>
<feature type="compositionally biased region" description="Polar residues" evidence="1">
    <location>
        <begin position="66"/>
        <end position="80"/>
    </location>
</feature>
<dbReference type="AlphaFoldDB" id="A0A2J5I0Z4"/>
<evidence type="ECO:0000313" key="2">
    <source>
        <dbReference type="EMBL" id="PLN83469.1"/>
    </source>
</evidence>
<feature type="region of interest" description="Disordered" evidence="1">
    <location>
        <begin position="56"/>
        <end position="116"/>
    </location>
</feature>
<sequence length="116" mass="12802">MKPNSQPGQELAGQFHDGLSGSAQLSFARYDIGWAPAANQSGFISGSINSVHSFSSQPLVRHSQSDIDTNQPLPDNQTRQAWVISPRGGTTERLSRIPFKPSRPQGHHRHHFDPIH</sequence>
<dbReference type="OrthoDB" id="10607623at2759"/>
<gene>
    <name evidence="2" type="ORF">BDW42DRAFT_164970</name>
</gene>
<proteinExistence type="predicted"/>
<protein>
    <submittedName>
        <fullName evidence="2">Uncharacterized protein</fullName>
    </submittedName>
</protein>
<accession>A0A2J5I0Z4</accession>
<evidence type="ECO:0000313" key="3">
    <source>
        <dbReference type="Proteomes" id="UP000235023"/>
    </source>
</evidence>
<dbReference type="Proteomes" id="UP000235023">
    <property type="component" value="Unassembled WGS sequence"/>
</dbReference>
<organism evidence="2 3">
    <name type="scientific">Aspergillus taichungensis</name>
    <dbReference type="NCBI Taxonomy" id="482145"/>
    <lineage>
        <taxon>Eukaryota</taxon>
        <taxon>Fungi</taxon>
        <taxon>Dikarya</taxon>
        <taxon>Ascomycota</taxon>
        <taxon>Pezizomycotina</taxon>
        <taxon>Eurotiomycetes</taxon>
        <taxon>Eurotiomycetidae</taxon>
        <taxon>Eurotiales</taxon>
        <taxon>Aspergillaceae</taxon>
        <taxon>Aspergillus</taxon>
        <taxon>Aspergillus subgen. Circumdati</taxon>
    </lineage>
</organism>
<reference evidence="3" key="1">
    <citation type="submission" date="2017-12" db="EMBL/GenBank/DDBJ databases">
        <authorList>
            <consortium name="DOE Joint Genome Institute"/>
            <person name="Mondo S.J."/>
            <person name="Kjaerbolling I."/>
            <person name="Vesth T.C."/>
            <person name="Frisvad J.C."/>
            <person name="Nybo J.L."/>
            <person name="Theobald S."/>
            <person name="Kuo A."/>
            <person name="Bowyer P."/>
            <person name="Matsuda Y."/>
            <person name="Lyhne E.K."/>
            <person name="Kogle M.E."/>
            <person name="Clum A."/>
            <person name="Lipzen A."/>
            <person name="Salamov A."/>
            <person name="Ngan C.Y."/>
            <person name="Daum C."/>
            <person name="Chiniquy J."/>
            <person name="Barry K."/>
            <person name="LaButti K."/>
            <person name="Haridas S."/>
            <person name="Simmons B.A."/>
            <person name="Magnuson J.K."/>
            <person name="Mortensen U.H."/>
            <person name="Larsen T.O."/>
            <person name="Grigoriev I.V."/>
            <person name="Baker S.E."/>
            <person name="Andersen M.R."/>
            <person name="Nordberg H.P."/>
            <person name="Cantor M.N."/>
            <person name="Hua S.X."/>
        </authorList>
    </citation>
    <scope>NUCLEOTIDE SEQUENCE [LARGE SCALE GENOMIC DNA]</scope>
    <source>
        <strain evidence="3">IBT 19404</strain>
    </source>
</reference>
<feature type="compositionally biased region" description="Basic residues" evidence="1">
    <location>
        <begin position="105"/>
        <end position="116"/>
    </location>
</feature>
<dbReference type="EMBL" id="KZ559519">
    <property type="protein sequence ID" value="PLN83469.1"/>
    <property type="molecule type" value="Genomic_DNA"/>
</dbReference>
<keyword evidence="3" id="KW-1185">Reference proteome</keyword>